<dbReference type="Pfam" id="PF03253">
    <property type="entry name" value="UT"/>
    <property type="match status" value="1"/>
</dbReference>
<dbReference type="Gene3D" id="1.10.238.10">
    <property type="entry name" value="EF-hand"/>
    <property type="match status" value="1"/>
</dbReference>
<feature type="transmembrane region" description="Helical" evidence="11">
    <location>
        <begin position="466"/>
        <end position="489"/>
    </location>
</feature>
<feature type="domain" description="CCHC-type" evidence="12">
    <location>
        <begin position="658"/>
        <end position="673"/>
    </location>
</feature>
<keyword evidence="3" id="KW-1003">Cell membrane</keyword>
<feature type="compositionally biased region" description="Basic and acidic residues" evidence="10">
    <location>
        <begin position="675"/>
        <end position="686"/>
    </location>
</feature>
<dbReference type="GO" id="GO:0008270">
    <property type="term" value="F:zinc ion binding"/>
    <property type="evidence" value="ECO:0007669"/>
    <property type="project" value="UniProtKB-KW"/>
</dbReference>
<reference evidence="14" key="2">
    <citation type="submission" date="2024-10" db="UniProtKB">
        <authorList>
            <consortium name="EnsemblProtists"/>
        </authorList>
    </citation>
    <scope>IDENTIFICATION</scope>
</reference>
<dbReference type="EnsemblProtists" id="EOD22929">
    <property type="protein sequence ID" value="EOD22929"/>
    <property type="gene ID" value="EMIHUDRAFT_195376"/>
</dbReference>
<dbReference type="Gene3D" id="1.10.3430.10">
    <property type="entry name" value="Ammonium transporter AmtB like domains"/>
    <property type="match status" value="1"/>
</dbReference>
<evidence type="ECO:0000256" key="2">
    <source>
        <dbReference type="ARBA" id="ARBA00005914"/>
    </source>
</evidence>
<evidence type="ECO:0000256" key="10">
    <source>
        <dbReference type="SAM" id="MobiDB-lite"/>
    </source>
</evidence>
<dbReference type="AlphaFoldDB" id="A0A0D3JHE4"/>
<keyword evidence="9" id="KW-0863">Zinc-finger</keyword>
<dbReference type="SMART" id="SM00343">
    <property type="entry name" value="ZnF_C2HC"/>
    <property type="match status" value="1"/>
</dbReference>
<dbReference type="KEGG" id="ehx:EMIHUDRAFT_195376"/>
<keyword evidence="9" id="KW-0479">Metal-binding</keyword>
<evidence type="ECO:0000313" key="14">
    <source>
        <dbReference type="EnsemblProtists" id="EOD22929"/>
    </source>
</evidence>
<dbReference type="GeneID" id="17268476"/>
<keyword evidence="6 11" id="KW-1133">Transmembrane helix</keyword>
<keyword evidence="5" id="KW-0106">Calcium</keyword>
<reference evidence="15" key="1">
    <citation type="journal article" date="2013" name="Nature">
        <title>Pan genome of the phytoplankton Emiliania underpins its global distribution.</title>
        <authorList>
            <person name="Read B.A."/>
            <person name="Kegel J."/>
            <person name="Klute M.J."/>
            <person name="Kuo A."/>
            <person name="Lefebvre S.C."/>
            <person name="Maumus F."/>
            <person name="Mayer C."/>
            <person name="Miller J."/>
            <person name="Monier A."/>
            <person name="Salamov A."/>
            <person name="Young J."/>
            <person name="Aguilar M."/>
            <person name="Claverie J.M."/>
            <person name="Frickenhaus S."/>
            <person name="Gonzalez K."/>
            <person name="Herman E.K."/>
            <person name="Lin Y.C."/>
            <person name="Napier J."/>
            <person name="Ogata H."/>
            <person name="Sarno A.F."/>
            <person name="Shmutz J."/>
            <person name="Schroeder D."/>
            <person name="de Vargas C."/>
            <person name="Verret F."/>
            <person name="von Dassow P."/>
            <person name="Valentin K."/>
            <person name="Van de Peer Y."/>
            <person name="Wheeler G."/>
            <person name="Dacks J.B."/>
            <person name="Delwiche C.F."/>
            <person name="Dyhrman S.T."/>
            <person name="Glockner G."/>
            <person name="John U."/>
            <person name="Richards T."/>
            <person name="Worden A.Z."/>
            <person name="Zhang X."/>
            <person name="Grigoriev I.V."/>
            <person name="Allen A.E."/>
            <person name="Bidle K."/>
            <person name="Borodovsky M."/>
            <person name="Bowler C."/>
            <person name="Brownlee C."/>
            <person name="Cock J.M."/>
            <person name="Elias M."/>
            <person name="Gladyshev V.N."/>
            <person name="Groth M."/>
            <person name="Guda C."/>
            <person name="Hadaegh A."/>
            <person name="Iglesias-Rodriguez M.D."/>
            <person name="Jenkins J."/>
            <person name="Jones B.M."/>
            <person name="Lawson T."/>
            <person name="Leese F."/>
            <person name="Lindquist E."/>
            <person name="Lobanov A."/>
            <person name="Lomsadze A."/>
            <person name="Malik S.B."/>
            <person name="Marsh M.E."/>
            <person name="Mackinder L."/>
            <person name="Mock T."/>
            <person name="Mueller-Roeber B."/>
            <person name="Pagarete A."/>
            <person name="Parker M."/>
            <person name="Probert I."/>
            <person name="Quesneville H."/>
            <person name="Raines C."/>
            <person name="Rensing S.A."/>
            <person name="Riano-Pachon D.M."/>
            <person name="Richier S."/>
            <person name="Rokitta S."/>
            <person name="Shiraiwa Y."/>
            <person name="Soanes D.M."/>
            <person name="van der Giezen M."/>
            <person name="Wahlund T.M."/>
            <person name="Williams B."/>
            <person name="Wilson W."/>
            <person name="Wolfe G."/>
            <person name="Wurch L.L."/>
        </authorList>
    </citation>
    <scope>NUCLEOTIDE SEQUENCE</scope>
</reference>
<dbReference type="PROSITE" id="PS50222">
    <property type="entry name" value="EF_HAND_2"/>
    <property type="match status" value="2"/>
</dbReference>
<feature type="region of interest" description="Disordered" evidence="10">
    <location>
        <begin position="675"/>
        <end position="695"/>
    </location>
</feature>
<feature type="transmembrane region" description="Helical" evidence="11">
    <location>
        <begin position="406"/>
        <end position="426"/>
    </location>
</feature>
<dbReference type="InterPro" id="IPR011992">
    <property type="entry name" value="EF-hand-dom_pair"/>
</dbReference>
<organism evidence="14 15">
    <name type="scientific">Emiliania huxleyi (strain CCMP1516)</name>
    <dbReference type="NCBI Taxonomy" id="280463"/>
    <lineage>
        <taxon>Eukaryota</taxon>
        <taxon>Haptista</taxon>
        <taxon>Haptophyta</taxon>
        <taxon>Prymnesiophyceae</taxon>
        <taxon>Isochrysidales</taxon>
        <taxon>Noelaerhabdaceae</taxon>
        <taxon>Emiliania</taxon>
    </lineage>
</organism>
<dbReference type="GO" id="GO:0003676">
    <property type="term" value="F:nucleic acid binding"/>
    <property type="evidence" value="ECO:0007669"/>
    <property type="project" value="InterPro"/>
</dbReference>
<evidence type="ECO:0000259" key="13">
    <source>
        <dbReference type="PROSITE" id="PS50222"/>
    </source>
</evidence>
<feature type="transmembrane region" description="Helical" evidence="11">
    <location>
        <begin position="272"/>
        <end position="293"/>
    </location>
</feature>
<feature type="transmembrane region" description="Helical" evidence="11">
    <location>
        <begin position="379"/>
        <end position="400"/>
    </location>
</feature>
<keyword evidence="15" id="KW-1185">Reference proteome</keyword>
<dbReference type="PANTHER" id="PTHR10464">
    <property type="entry name" value="UREA TRANSPORTER"/>
    <property type="match status" value="1"/>
</dbReference>
<evidence type="ECO:0000313" key="15">
    <source>
        <dbReference type="Proteomes" id="UP000013827"/>
    </source>
</evidence>
<dbReference type="PANTHER" id="PTHR10464:SF4">
    <property type="entry name" value="UREA TRANSPORTER"/>
    <property type="match status" value="1"/>
</dbReference>
<dbReference type="RefSeq" id="XP_005775358.1">
    <property type="nucleotide sequence ID" value="XM_005775301.1"/>
</dbReference>
<dbReference type="PaxDb" id="2903-EOD22929"/>
<evidence type="ECO:0000256" key="5">
    <source>
        <dbReference type="ARBA" id="ARBA00022837"/>
    </source>
</evidence>
<dbReference type="SUPFAM" id="SSF57756">
    <property type="entry name" value="Retrovirus zinc finger-like domains"/>
    <property type="match status" value="1"/>
</dbReference>
<dbReference type="InterPro" id="IPR002048">
    <property type="entry name" value="EF_hand_dom"/>
</dbReference>
<dbReference type="Gene3D" id="4.10.60.10">
    <property type="entry name" value="Zinc finger, CCHC-type"/>
    <property type="match status" value="1"/>
</dbReference>
<dbReference type="SMART" id="SM00054">
    <property type="entry name" value="EFh"/>
    <property type="match status" value="2"/>
</dbReference>
<dbReference type="PROSITE" id="PS00018">
    <property type="entry name" value="EF_HAND_1"/>
    <property type="match status" value="1"/>
</dbReference>
<dbReference type="GO" id="GO:0015204">
    <property type="term" value="F:urea transmembrane transporter activity"/>
    <property type="evidence" value="ECO:0007669"/>
    <property type="project" value="InterPro"/>
</dbReference>
<feature type="transmembrane region" description="Helical" evidence="11">
    <location>
        <begin position="433"/>
        <end position="460"/>
    </location>
</feature>
<evidence type="ECO:0000256" key="4">
    <source>
        <dbReference type="ARBA" id="ARBA00022692"/>
    </source>
</evidence>
<proteinExistence type="inferred from homology"/>
<feature type="compositionally biased region" description="Polar residues" evidence="10">
    <location>
        <begin position="11"/>
        <end position="27"/>
    </location>
</feature>
<evidence type="ECO:0000259" key="12">
    <source>
        <dbReference type="PROSITE" id="PS50158"/>
    </source>
</evidence>
<feature type="compositionally biased region" description="Low complexity" evidence="10">
    <location>
        <begin position="723"/>
        <end position="734"/>
    </location>
</feature>
<dbReference type="PROSITE" id="PS50158">
    <property type="entry name" value="ZF_CCHC"/>
    <property type="match status" value="1"/>
</dbReference>
<name>A0A0D3JHE4_EMIH1</name>
<evidence type="ECO:0000256" key="9">
    <source>
        <dbReference type="PROSITE-ProRule" id="PRU00047"/>
    </source>
</evidence>
<dbReference type="InterPro" id="IPR036875">
    <property type="entry name" value="Znf_CCHC_sf"/>
</dbReference>
<dbReference type="CDD" id="cd00051">
    <property type="entry name" value="EFh"/>
    <property type="match status" value="1"/>
</dbReference>
<evidence type="ECO:0000256" key="6">
    <source>
        <dbReference type="ARBA" id="ARBA00022989"/>
    </source>
</evidence>
<dbReference type="Pfam" id="PF00098">
    <property type="entry name" value="zf-CCHC"/>
    <property type="match status" value="1"/>
</dbReference>
<evidence type="ECO:0000256" key="7">
    <source>
        <dbReference type="ARBA" id="ARBA00023136"/>
    </source>
</evidence>
<comment type="subcellular location">
    <subcellularLocation>
        <location evidence="1">Cell membrane</location>
        <topology evidence="1">Multi-pass membrane protein</topology>
    </subcellularLocation>
</comment>
<dbReference type="InterPro" id="IPR029020">
    <property type="entry name" value="Ammonium/urea_transptr"/>
</dbReference>
<dbReference type="GO" id="GO:0005886">
    <property type="term" value="C:plasma membrane"/>
    <property type="evidence" value="ECO:0007669"/>
    <property type="project" value="UniProtKB-SubCell"/>
</dbReference>
<sequence length="892" mass="97110">MRTEEDDRASDGSSPRTTRTPSKQVEATSEANLIQAITDLGSPSDQGWLDLMSVDRETYGLPRADMGLNEAQREFHPAAFPYHELSELCAGADAALARRALIAAHLSARQGLLDPGDLHTVRKLKKLWLHEQQGRVRTALLKVRPLFFGTASGLNALTRIRLAAFPRTRALVLLVLNDMLRGYSEMIYCCNPWCGLLVFFALAIENAWLSLCTFAGCMSSIAAGRALGVAPGLLSFGLIQFRCMFAAQAIGQRNMQTPPQDLSWESAKLARCFSLISVSSLWITVLVIGPSGLLLPTIKVSDYGLVQQLGLTCILLWGASNELFDNGFGRDSYPPQWLLHFDPVDSYGAESLDHVDWSQAAHAIFRSTGSTVWLKGTPACALIWIGIILTSPLFALWFAFGATVGQLTLIYGGASASVVHAGLGLWNPAMVALCIGCMVNVPSGSSVLYSAIAASFTVALDNALSMVFSVFELPCTISHALASIIFTLLRFTKTRMVPVDIIDSTVAEDHLYQYSMANTCIDELAEVVNRALGPRPDRSSASLATREAWSLRKLATSAVDLLYMVLSFGAFSRSELTTAGGVHVRDLKRAPFERIVETLRRVFALLAAAEVDDETDAETLPARVLALLLLSGDVSLTAEGIQEFRSRWDLHSGSASSCYLCGKVGHWSHECPSSKKQTAEAQEHAKTSPKLRRPMLPAIPSGDMLPWFHRIEPLPGANEAARTAAPKGGQPAKAKPTKLTRATTRESSMIFALLQLHHELAMSEKVGEFFRLFDPGGRGTITEYELVSALSGISDDQEDLAPRVAHIFRVADADGNGSISKAELRAMLLETRAEKAYSVKLWARITDACSRLPAPTPTIKTRAMRVVAALRSHFESDLTNRPTERECGVTFA</sequence>
<dbReference type="Pfam" id="PF13499">
    <property type="entry name" value="EF-hand_7"/>
    <property type="match status" value="1"/>
</dbReference>
<comment type="catalytic activity">
    <reaction evidence="8">
        <text>urea(in) = urea(out)</text>
        <dbReference type="Rhea" id="RHEA:32799"/>
        <dbReference type="ChEBI" id="CHEBI:16199"/>
    </reaction>
</comment>
<feature type="transmembrane region" description="Helical" evidence="11">
    <location>
        <begin position="186"/>
        <end position="209"/>
    </location>
</feature>
<dbReference type="GO" id="GO:0005509">
    <property type="term" value="F:calcium ion binding"/>
    <property type="evidence" value="ECO:0007669"/>
    <property type="project" value="InterPro"/>
</dbReference>
<keyword evidence="9" id="KW-0862">Zinc</keyword>
<evidence type="ECO:0000256" key="3">
    <source>
        <dbReference type="ARBA" id="ARBA00022475"/>
    </source>
</evidence>
<evidence type="ECO:0000256" key="11">
    <source>
        <dbReference type="SAM" id="Phobius"/>
    </source>
</evidence>
<feature type="transmembrane region" description="Helical" evidence="11">
    <location>
        <begin position="229"/>
        <end position="251"/>
    </location>
</feature>
<evidence type="ECO:0008006" key="16">
    <source>
        <dbReference type="Google" id="ProtNLM"/>
    </source>
</evidence>
<feature type="domain" description="EF-hand" evidence="13">
    <location>
        <begin position="799"/>
        <end position="834"/>
    </location>
</feature>
<dbReference type="InterPro" id="IPR004937">
    <property type="entry name" value="Urea_transporter"/>
</dbReference>
<dbReference type="Proteomes" id="UP000013827">
    <property type="component" value="Unassembled WGS sequence"/>
</dbReference>
<evidence type="ECO:0000256" key="1">
    <source>
        <dbReference type="ARBA" id="ARBA00004651"/>
    </source>
</evidence>
<dbReference type="InterPro" id="IPR018247">
    <property type="entry name" value="EF_Hand_1_Ca_BS"/>
</dbReference>
<protein>
    <recommendedName>
        <fullName evidence="16">Calmodulin</fullName>
    </recommendedName>
</protein>
<accession>A0A0D3JHE4</accession>
<comment type="similarity">
    <text evidence="2">Belongs to the urea transporter family.</text>
</comment>
<feature type="region of interest" description="Disordered" evidence="10">
    <location>
        <begin position="719"/>
        <end position="741"/>
    </location>
</feature>
<dbReference type="InterPro" id="IPR001878">
    <property type="entry name" value="Znf_CCHC"/>
</dbReference>
<dbReference type="SUPFAM" id="SSF47473">
    <property type="entry name" value="EF-hand"/>
    <property type="match status" value="1"/>
</dbReference>
<evidence type="ECO:0000256" key="8">
    <source>
        <dbReference type="ARBA" id="ARBA00033993"/>
    </source>
</evidence>
<feature type="domain" description="EF-hand" evidence="13">
    <location>
        <begin position="761"/>
        <end position="796"/>
    </location>
</feature>
<feature type="region of interest" description="Disordered" evidence="10">
    <location>
        <begin position="1"/>
        <end position="27"/>
    </location>
</feature>
<keyword evidence="7 11" id="KW-0472">Membrane</keyword>
<keyword evidence="4 11" id="KW-0812">Transmembrane</keyword>
<dbReference type="HOGENOM" id="CLU_324020_0_0_1"/>